<evidence type="ECO:0000259" key="5">
    <source>
        <dbReference type="Pfam" id="PF17802"/>
    </source>
</evidence>
<dbReference type="NCBIfam" id="TIGR01167">
    <property type="entry name" value="LPXTG_anchor"/>
    <property type="match status" value="1"/>
</dbReference>
<dbReference type="Pfam" id="PF16555">
    <property type="entry name" value="GramPos_pilinD1"/>
    <property type="match status" value="1"/>
</dbReference>
<dbReference type="Pfam" id="PF17802">
    <property type="entry name" value="SpaA"/>
    <property type="match status" value="1"/>
</dbReference>
<keyword evidence="2" id="KW-0812">Transmembrane</keyword>
<dbReference type="NCBIfam" id="TIGR04226">
    <property type="entry name" value="RrgB_K2N_iso_D2"/>
    <property type="match status" value="1"/>
</dbReference>
<evidence type="ECO:0000313" key="7">
    <source>
        <dbReference type="Proteomes" id="UP000596145"/>
    </source>
</evidence>
<reference evidence="6 7" key="1">
    <citation type="submission" date="2020-12" db="EMBL/GenBank/DDBJ databases">
        <title>FDA dAtabase for Regulatory Grade micrObial Sequences (FDA-ARGOS): Supporting development and validation of Infectious Disease Dx tests.</title>
        <authorList>
            <person name="Sproer C."/>
            <person name="Gronow S."/>
            <person name="Severitt S."/>
            <person name="Schroder I."/>
            <person name="Tallon L."/>
            <person name="Sadzewicz L."/>
            <person name="Zhao X."/>
            <person name="Boylan J."/>
            <person name="Ott S."/>
            <person name="Bowen H."/>
            <person name="Vavikolanu K."/>
            <person name="Mehta A."/>
            <person name="Aluvathingal J."/>
            <person name="Nadendla S."/>
            <person name="Lowell S."/>
            <person name="Myers T."/>
            <person name="Yan Y."/>
            <person name="Sichtig H."/>
        </authorList>
    </citation>
    <scope>NUCLEOTIDE SEQUENCE [LARGE SCALE GENOMIC DNA]</scope>
    <source>
        <strain evidence="6 7">FDAARGOS_1053</strain>
    </source>
</reference>
<evidence type="ECO:0000313" key="6">
    <source>
        <dbReference type="EMBL" id="QQB46614.1"/>
    </source>
</evidence>
<dbReference type="InterPro" id="IPR032364">
    <property type="entry name" value="GramPos_pilinD1_N"/>
</dbReference>
<evidence type="ECO:0000256" key="2">
    <source>
        <dbReference type="SAM" id="Phobius"/>
    </source>
</evidence>
<accession>A0A7T4EFU4</accession>
<feature type="domain" description="SpaA-like prealbumin fold" evidence="5">
    <location>
        <begin position="364"/>
        <end position="467"/>
    </location>
</feature>
<dbReference type="OrthoDB" id="3199332at2"/>
<keyword evidence="2" id="KW-1133">Transmembrane helix</keyword>
<dbReference type="AlphaFoldDB" id="A0A7T4EFU4"/>
<dbReference type="InterPro" id="IPR048052">
    <property type="entry name" value="FM1-like"/>
</dbReference>
<sequence>MYKLKKMAAAVAASALIATGTGFATPVALAQGTATNETAVAPAAIPATGTLTIHKVIGEANKNVRSDGTQKDVKGELGNGITFTVTRLGTDANTPIDLTTQDGWAAISGKQMKGTALPEGLVKTSTVKSKATENGVASFESLPAGIYLVEEPANQVTSEGQAVVGSAPFLVTVPMTDPNGTGWLDTVHVYPKNQVVQQPTKQITEVEGTQPGVNIGENIAYTIEAPIPTANNADGDKVLPASFTVTDKLPAGLGAATNIKVNLDGTSLTADQFTVIPGQVGDQHTVRIVVKPSTLTDKTDGVKLTVYLEAPVEKLDKALNNTAWAVPEDLSSADPTWDPAKPGDKGPQPGTSTGDKEAKATFADITITKKKAGAEDKLAGAKFQLYRCEGGAKIGNPINVNKANTWETGADGTVKISGLSLTTANTQGTITNPWDNQGDSFCLVEFKAPDGYALLSKPVVLDTINDEALKTTSQDDNVLVTPTIENAADAGILTRLPLTGGMGIWLILAAGLAMIIVGLAYSRKRV</sequence>
<dbReference type="Gene3D" id="2.60.40.740">
    <property type="match status" value="1"/>
</dbReference>
<feature type="chain" id="PRO_5034940197" evidence="3">
    <location>
        <begin position="25"/>
        <end position="526"/>
    </location>
</feature>
<dbReference type="RefSeq" id="WP_084036025.1">
    <property type="nucleotide sequence ID" value="NZ_CP066007.1"/>
</dbReference>
<feature type="signal peptide" evidence="3">
    <location>
        <begin position="1"/>
        <end position="24"/>
    </location>
</feature>
<proteinExistence type="predicted"/>
<dbReference type="GeneID" id="92759061"/>
<keyword evidence="2" id="KW-0472">Membrane</keyword>
<feature type="domain" description="Gram-positive pilin subunit D1 N-terminal" evidence="4">
    <location>
        <begin position="48"/>
        <end position="194"/>
    </location>
</feature>
<name>A0A7T4EFU4_9CORY</name>
<evidence type="ECO:0000259" key="4">
    <source>
        <dbReference type="Pfam" id="PF16555"/>
    </source>
</evidence>
<feature type="region of interest" description="Disordered" evidence="1">
    <location>
        <begin position="326"/>
        <end position="357"/>
    </location>
</feature>
<feature type="transmembrane region" description="Helical" evidence="2">
    <location>
        <begin position="502"/>
        <end position="521"/>
    </location>
</feature>
<dbReference type="Proteomes" id="UP000596145">
    <property type="component" value="Chromosome"/>
</dbReference>
<dbReference type="InterPro" id="IPR041033">
    <property type="entry name" value="SpaA_PFL_dom_1"/>
</dbReference>
<organism evidence="6 7">
    <name type="scientific">Corynebacterium glucuronolyticum</name>
    <dbReference type="NCBI Taxonomy" id="39791"/>
    <lineage>
        <taxon>Bacteria</taxon>
        <taxon>Bacillati</taxon>
        <taxon>Actinomycetota</taxon>
        <taxon>Actinomycetes</taxon>
        <taxon>Mycobacteriales</taxon>
        <taxon>Corynebacteriaceae</taxon>
        <taxon>Corynebacterium</taxon>
    </lineage>
</organism>
<gene>
    <name evidence="6" type="ORF">I6I10_01275</name>
</gene>
<evidence type="ECO:0000256" key="3">
    <source>
        <dbReference type="SAM" id="SignalP"/>
    </source>
</evidence>
<dbReference type="InterPro" id="IPR026466">
    <property type="entry name" value="Fim_isopep_form_D2_dom"/>
</dbReference>
<dbReference type="Gene3D" id="2.60.40.10">
    <property type="entry name" value="Immunoglobulins"/>
    <property type="match status" value="2"/>
</dbReference>
<protein>
    <submittedName>
        <fullName evidence="6">SpaH/EbpB family LPXTG-anchored major pilin</fullName>
    </submittedName>
</protein>
<dbReference type="NCBIfam" id="NF033902">
    <property type="entry name" value="iso_D2_wall_anc"/>
    <property type="match status" value="1"/>
</dbReference>
<keyword evidence="3" id="KW-0732">Signal</keyword>
<evidence type="ECO:0000256" key="1">
    <source>
        <dbReference type="SAM" id="MobiDB-lite"/>
    </source>
</evidence>
<dbReference type="InterPro" id="IPR013783">
    <property type="entry name" value="Ig-like_fold"/>
</dbReference>
<dbReference type="EMBL" id="CP066007">
    <property type="protein sequence ID" value="QQB46614.1"/>
    <property type="molecule type" value="Genomic_DNA"/>
</dbReference>
<dbReference type="GO" id="GO:0005975">
    <property type="term" value="P:carbohydrate metabolic process"/>
    <property type="evidence" value="ECO:0007669"/>
    <property type="project" value="UniProtKB-ARBA"/>
</dbReference>